<feature type="transmembrane region" description="Helical" evidence="1">
    <location>
        <begin position="344"/>
        <end position="363"/>
    </location>
</feature>
<gene>
    <name evidence="2" type="ORF">Enr10x_18300</name>
</gene>
<keyword evidence="1" id="KW-1133">Transmembrane helix</keyword>
<accession>A0A517Q4E6</accession>
<reference evidence="2 3" key="1">
    <citation type="submission" date="2019-03" db="EMBL/GenBank/DDBJ databases">
        <title>Deep-cultivation of Planctomycetes and their phenomic and genomic characterization uncovers novel biology.</title>
        <authorList>
            <person name="Wiegand S."/>
            <person name="Jogler M."/>
            <person name="Boedeker C."/>
            <person name="Pinto D."/>
            <person name="Vollmers J."/>
            <person name="Rivas-Marin E."/>
            <person name="Kohn T."/>
            <person name="Peeters S.H."/>
            <person name="Heuer A."/>
            <person name="Rast P."/>
            <person name="Oberbeckmann S."/>
            <person name="Bunk B."/>
            <person name="Jeske O."/>
            <person name="Meyerdierks A."/>
            <person name="Storesund J.E."/>
            <person name="Kallscheuer N."/>
            <person name="Luecker S."/>
            <person name="Lage O.M."/>
            <person name="Pohl T."/>
            <person name="Merkel B.J."/>
            <person name="Hornburger P."/>
            <person name="Mueller R.-W."/>
            <person name="Bruemmer F."/>
            <person name="Labrenz M."/>
            <person name="Spormann A.M."/>
            <person name="Op den Camp H."/>
            <person name="Overmann J."/>
            <person name="Amann R."/>
            <person name="Jetten M.S.M."/>
            <person name="Mascher T."/>
            <person name="Medema M.H."/>
            <person name="Devos D.P."/>
            <person name="Kaster A.-K."/>
            <person name="Ovreas L."/>
            <person name="Rohde M."/>
            <person name="Galperin M.Y."/>
            <person name="Jogler C."/>
        </authorList>
    </citation>
    <scope>NUCLEOTIDE SEQUENCE [LARGE SCALE GENOMIC DNA]</scope>
    <source>
        <strain evidence="2 3">Enr10</strain>
    </source>
</reference>
<dbReference type="EMBL" id="CP037421">
    <property type="protein sequence ID" value="QDT26526.1"/>
    <property type="molecule type" value="Genomic_DNA"/>
</dbReference>
<proteinExistence type="predicted"/>
<protein>
    <submittedName>
        <fullName evidence="2">Uncharacterized protein</fullName>
    </submittedName>
</protein>
<dbReference type="AlphaFoldDB" id="A0A517Q4E6"/>
<evidence type="ECO:0000313" key="2">
    <source>
        <dbReference type="EMBL" id="QDT26526.1"/>
    </source>
</evidence>
<keyword evidence="1" id="KW-0472">Membrane</keyword>
<feature type="transmembrane region" description="Helical" evidence="1">
    <location>
        <begin position="311"/>
        <end position="332"/>
    </location>
</feature>
<evidence type="ECO:0000256" key="1">
    <source>
        <dbReference type="SAM" id="Phobius"/>
    </source>
</evidence>
<dbReference type="Proteomes" id="UP000315647">
    <property type="component" value="Chromosome"/>
</dbReference>
<keyword evidence="3" id="KW-1185">Reference proteome</keyword>
<sequence>MMRVNLYLNTVNLLAVWGSMLLMPSIVFAVDIEETIWGFSNQQVKGKCVPLSLRLSNNTPEVFDETVQLNRLQYGGSKVGAPLYRKVYLPPYSSQWVQFYPYIIDGYQESWSLNWGTGGLEYRNIQRSGNTTAATGPLRVILTSDRGLLQKGARFKRYPEDLFPPFVTATDSLDEVILDHIPRWDLVRRTSFLNWVEQGGVLHLLPDSNGAPLKFTSVLSRLNAPFDHFRVGSGLVIRHSGKLNQLTDQVLNERIEAVRASEAESLGIDFTDSSPTGAYSASNESDLYRYGDFNSGILYQLSKLTYPQHNWAIIYIMALIYIFLIFPGCHLFQQRQKTMRYRNSLIFILSSVAVFSIIFWNVGKRGYGEKTTIDSLMVARPLSDNQLDLTCWMNCFVTEGDVYQFSAEGEGIIFTTAQAIEKVRGGIFNGNEGKFVSDIPPFSSRRLLYRVKAPYPDPRFSVIDYQLESVNDEIILSGLKLSTETPLPVGIEKRQLIFGKYVYDLIPSKGQESTELILGKNRELLSSWEKYLDSDLLDAGRIRTASSVEDKVYIYDSLYTHLILKEFDLLSEHKLQQYQGDQSSLKLFLYGEVPETLKVQSDVQGTQQGHILFAYDLALPVKKNTKHE</sequence>
<organism evidence="2 3">
    <name type="scientific">Gimesia panareensis</name>
    <dbReference type="NCBI Taxonomy" id="2527978"/>
    <lineage>
        <taxon>Bacteria</taxon>
        <taxon>Pseudomonadati</taxon>
        <taxon>Planctomycetota</taxon>
        <taxon>Planctomycetia</taxon>
        <taxon>Planctomycetales</taxon>
        <taxon>Planctomycetaceae</taxon>
        <taxon>Gimesia</taxon>
    </lineage>
</organism>
<name>A0A517Q4E6_9PLAN</name>
<evidence type="ECO:0000313" key="3">
    <source>
        <dbReference type="Proteomes" id="UP000315647"/>
    </source>
</evidence>
<keyword evidence="1" id="KW-0812">Transmembrane</keyword>